<evidence type="ECO:0000313" key="2">
    <source>
        <dbReference type="EMBL" id="OWA52434.1"/>
    </source>
</evidence>
<evidence type="ECO:0000313" key="3">
    <source>
        <dbReference type="Proteomes" id="UP000192578"/>
    </source>
</evidence>
<feature type="compositionally biased region" description="Acidic residues" evidence="1">
    <location>
        <begin position="690"/>
        <end position="707"/>
    </location>
</feature>
<name>A0A9X6NMQ2_HYPEX</name>
<feature type="region of interest" description="Disordered" evidence="1">
    <location>
        <begin position="348"/>
        <end position="856"/>
    </location>
</feature>
<protein>
    <submittedName>
        <fullName evidence="2">Uncharacterized protein</fullName>
    </submittedName>
</protein>
<dbReference type="EMBL" id="MTYJ01000268">
    <property type="protein sequence ID" value="OWA52434.1"/>
    <property type="molecule type" value="Genomic_DNA"/>
</dbReference>
<comment type="caution">
    <text evidence="2">The sequence shown here is derived from an EMBL/GenBank/DDBJ whole genome shotgun (WGS) entry which is preliminary data.</text>
</comment>
<gene>
    <name evidence="2" type="ORF">BV898_16889</name>
</gene>
<dbReference type="OrthoDB" id="10608161at2759"/>
<feature type="compositionally biased region" description="Acidic residues" evidence="1">
    <location>
        <begin position="795"/>
        <end position="814"/>
    </location>
</feature>
<dbReference type="AlphaFoldDB" id="A0A9X6NMQ2"/>
<evidence type="ECO:0000256" key="1">
    <source>
        <dbReference type="SAM" id="MobiDB-lite"/>
    </source>
</evidence>
<feature type="compositionally biased region" description="Acidic residues" evidence="1">
    <location>
        <begin position="739"/>
        <end position="765"/>
    </location>
</feature>
<accession>A0A9X6NMQ2</accession>
<keyword evidence="3" id="KW-1185">Reference proteome</keyword>
<proteinExistence type="predicted"/>
<feature type="compositionally biased region" description="Low complexity" evidence="1">
    <location>
        <begin position="773"/>
        <end position="793"/>
    </location>
</feature>
<feature type="compositionally biased region" description="Basic and acidic residues" evidence="1">
    <location>
        <begin position="453"/>
        <end position="469"/>
    </location>
</feature>
<feature type="compositionally biased region" description="Basic and acidic residues" evidence="1">
    <location>
        <begin position="619"/>
        <end position="638"/>
    </location>
</feature>
<organism evidence="2 3">
    <name type="scientific">Hypsibius exemplaris</name>
    <name type="common">Freshwater tardigrade</name>
    <dbReference type="NCBI Taxonomy" id="2072580"/>
    <lineage>
        <taxon>Eukaryota</taxon>
        <taxon>Metazoa</taxon>
        <taxon>Ecdysozoa</taxon>
        <taxon>Tardigrada</taxon>
        <taxon>Eutardigrada</taxon>
        <taxon>Parachela</taxon>
        <taxon>Hypsibioidea</taxon>
        <taxon>Hypsibiidae</taxon>
        <taxon>Hypsibius</taxon>
    </lineage>
</organism>
<feature type="compositionally biased region" description="Acidic residues" evidence="1">
    <location>
        <begin position="714"/>
        <end position="725"/>
    </location>
</feature>
<sequence length="856" mass="96392">MAHCTGTLHCTSGPLQCAPVQCAFYKARVVSVCPLDVRELRPNSTGRCVCLFREARNMDPELRYGRAYVPRTNYSYITTTNLARNKSKPSTRSYSVAPALDRDWTPSKTDWMPKRDWYYGAYEDLYAPSSSLKSRLKSEDTNVSSRRLKDDINYELNRFKAPERASINTHPIKRHRQWEHDDWQDKMDLLYPYTKNLSYRDQLAQDSYSGGRLSRHAANDRAKDQLNDLNYDYNVLRRGVGVFQTPHYSRFYSQGNLNDYPALPRNSIYHSVSKQPSLYDDVGHYMFPSAYPIQYINFRSRVANGKPLKNLSYLDTHEDWLKTMSHDLYPPRRYFSFPENRSSSVRPAYKADYGMHSKGTYTPRATDSSRRGKSSSPSRRTPSKSYTAPSYPAYEKTPLRSYSPPARTSDYVPKSRKVTYDDEPASTRPRRANREVSPSPERPARPARQASKPADEEVETPKRRPRYEPEPEADQPSLEKRRIPSVTADEPEEPAKPASKRPSVTEVKVPTPTPSPRPSVADEEEPEKSVPASSRRSVTELPKSKTPTPKGPTPKASVTETPRESVSEPPQTPVAKTPRESVAETPRASVAKTPRESVAETPRASVAQTPKASVAESPRASETRTPRESLADAKKSREPSPGPSESEVFEEEAPAAEEEEPAVSEREVTPVPEPEEPEPVSEREATPVPEEAEAEAETAEAEAEEEREPSPAPADEEPAAEEEEEAPQRKLKRNTSEEFAFDDEAAEEAPAENGDADQPEEDFEWGAEQVTSKVTQVITGGTTTTKVTTTRTETTYEEEEVEEYTETIEEDGAEEPSQLEYGEEEDLNAQSIKERGFSRENSTGSAINGEDEEEEE</sequence>
<feature type="compositionally biased region" description="Low complexity" evidence="1">
    <location>
        <begin position="374"/>
        <end position="385"/>
    </location>
</feature>
<dbReference type="Proteomes" id="UP000192578">
    <property type="component" value="Unassembled WGS sequence"/>
</dbReference>
<reference evidence="3" key="1">
    <citation type="submission" date="2017-01" db="EMBL/GenBank/DDBJ databases">
        <title>Comparative genomics of anhydrobiosis in the tardigrade Hypsibius dujardini.</title>
        <authorList>
            <person name="Yoshida Y."/>
            <person name="Koutsovoulos G."/>
            <person name="Laetsch D."/>
            <person name="Stevens L."/>
            <person name="Kumar S."/>
            <person name="Horikawa D."/>
            <person name="Ishino K."/>
            <person name="Komine S."/>
            <person name="Tomita M."/>
            <person name="Blaxter M."/>
            <person name="Arakawa K."/>
        </authorList>
    </citation>
    <scope>NUCLEOTIDE SEQUENCE [LARGE SCALE GENOMIC DNA]</scope>
    <source>
        <strain evidence="3">Z151</strain>
    </source>
</reference>
<feature type="compositionally biased region" description="Acidic residues" evidence="1">
    <location>
        <begin position="647"/>
        <end position="662"/>
    </location>
</feature>